<feature type="transmembrane region" description="Helical" evidence="1">
    <location>
        <begin position="45"/>
        <end position="66"/>
    </location>
</feature>
<dbReference type="STRING" id="196627.cg2438"/>
<keyword evidence="3" id="KW-1185">Reference proteome</keyword>
<evidence type="ECO:0000256" key="1">
    <source>
        <dbReference type="SAM" id="Phobius"/>
    </source>
</evidence>
<dbReference type="eggNOG" id="ENOG5031QJD">
    <property type="taxonomic scope" value="Bacteria"/>
</dbReference>
<dbReference type="EMBL" id="BA000036">
    <property type="protein sequence ID" value="BAB99614.1"/>
    <property type="molecule type" value="Genomic_DNA"/>
</dbReference>
<keyword evidence="1" id="KW-1133">Transmembrane helix</keyword>
<dbReference type="HOGENOM" id="CLU_2715529_0_0_11"/>
<keyword evidence="1" id="KW-0812">Transmembrane</keyword>
<evidence type="ECO:0000313" key="3">
    <source>
        <dbReference type="Proteomes" id="UP000000582"/>
    </source>
</evidence>
<sequence>MSVLGCALKMTAPDYPSFSKLEDNNKKNLTAVEILNPAPVSKWNLYVLIGCSVLAVGLVLLGPWLYPYVEAHIDGFWAQFQ</sequence>
<accession>Q8NNI1</accession>
<dbReference type="BioCyc" id="CORYNE:G18NG-11813-MONOMER"/>
<dbReference type="OrthoDB" id="4427383at2"/>
<keyword evidence="1" id="KW-0472">Membrane</keyword>
<name>Q8NNI1_CORGL</name>
<organism evidence="2 3">
    <name type="scientific">Corynebacterium glutamicum (strain ATCC 13032 / DSM 20300 / JCM 1318 / BCRC 11384 / CCUG 27702 / LMG 3730 / NBRC 12168 / NCIMB 10025 / NRRL B-2784 / 534)</name>
    <dbReference type="NCBI Taxonomy" id="196627"/>
    <lineage>
        <taxon>Bacteria</taxon>
        <taxon>Bacillati</taxon>
        <taxon>Actinomycetota</taxon>
        <taxon>Actinomycetes</taxon>
        <taxon>Mycobacteriales</taxon>
        <taxon>Corynebacteriaceae</taxon>
        <taxon>Corynebacterium</taxon>
    </lineage>
</organism>
<protein>
    <submittedName>
        <fullName evidence="2">Uncharacterized protein</fullName>
    </submittedName>
</protein>
<dbReference type="KEGG" id="cgl:Cgl2221"/>
<dbReference type="Proteomes" id="UP000000582">
    <property type="component" value="Chromosome"/>
</dbReference>
<proteinExistence type="predicted"/>
<dbReference type="PATRIC" id="fig|196627.13.peg.2158"/>
<reference evidence="3" key="1">
    <citation type="journal article" date="2003" name="Appl. Microbiol. Biotechnol.">
        <title>The Corynebacterium glutamicum genome: features and impacts on biotechnological processes.</title>
        <authorList>
            <person name="Ikeda M."/>
            <person name="Nakagawa S."/>
        </authorList>
    </citation>
    <scope>NUCLEOTIDE SEQUENCE [LARGE SCALE GENOMIC DNA]</scope>
    <source>
        <strain evidence="3">ATCC 13032 / DSM 20300 / BCRC 11384 / JCM 1318 / LMG 3730 / NCIMB 10025</strain>
    </source>
</reference>
<gene>
    <name evidence="2" type="ordered locus">Cgl2221</name>
</gene>
<dbReference type="AlphaFoldDB" id="Q8NNI1"/>
<evidence type="ECO:0000313" key="2">
    <source>
        <dbReference type="EMBL" id="BAB99614.1"/>
    </source>
</evidence>